<feature type="compositionally biased region" description="Polar residues" evidence="2">
    <location>
        <begin position="494"/>
        <end position="506"/>
    </location>
</feature>
<keyword evidence="1" id="KW-0378">Hydrolase</keyword>
<feature type="compositionally biased region" description="Basic and acidic residues" evidence="2">
    <location>
        <begin position="199"/>
        <end position="208"/>
    </location>
</feature>
<feature type="region of interest" description="Disordered" evidence="2">
    <location>
        <begin position="198"/>
        <end position="230"/>
    </location>
</feature>
<feature type="compositionally biased region" description="Basic and acidic residues" evidence="2">
    <location>
        <begin position="215"/>
        <end position="230"/>
    </location>
</feature>
<organism evidence="5 6">
    <name type="scientific">Anaeramoeba flamelloides</name>
    <dbReference type="NCBI Taxonomy" id="1746091"/>
    <lineage>
        <taxon>Eukaryota</taxon>
        <taxon>Metamonada</taxon>
        <taxon>Anaeramoebidae</taxon>
        <taxon>Anaeramoeba</taxon>
    </lineage>
</organism>
<dbReference type="SUPFAM" id="SSF49452">
    <property type="entry name" value="Starch-binding domain-like"/>
    <property type="match status" value="1"/>
</dbReference>
<name>A0ABQ8Y6I3_9EUKA</name>
<dbReference type="InterPro" id="IPR030395">
    <property type="entry name" value="GP_PDE_dom"/>
</dbReference>
<evidence type="ECO:0000256" key="1">
    <source>
        <dbReference type="ARBA" id="ARBA00022801"/>
    </source>
</evidence>
<dbReference type="InterPro" id="IPR002044">
    <property type="entry name" value="CBM20"/>
</dbReference>
<dbReference type="InterPro" id="IPR013783">
    <property type="entry name" value="Ig-like_fold"/>
</dbReference>
<dbReference type="Pfam" id="PF00686">
    <property type="entry name" value="CBM_20"/>
    <property type="match status" value="1"/>
</dbReference>
<dbReference type="Gene3D" id="2.60.40.10">
    <property type="entry name" value="Immunoglobulins"/>
    <property type="match status" value="1"/>
</dbReference>
<feature type="compositionally biased region" description="Low complexity" evidence="2">
    <location>
        <begin position="468"/>
        <end position="488"/>
    </location>
</feature>
<dbReference type="PROSITE" id="PS51704">
    <property type="entry name" value="GP_PDE"/>
    <property type="match status" value="1"/>
</dbReference>
<feature type="domain" description="GP-PDE" evidence="4">
    <location>
        <begin position="337"/>
        <end position="727"/>
    </location>
</feature>
<feature type="compositionally biased region" description="Low complexity" evidence="2">
    <location>
        <begin position="449"/>
        <end position="459"/>
    </location>
</feature>
<dbReference type="InterPro" id="IPR051578">
    <property type="entry name" value="GDPD"/>
</dbReference>
<dbReference type="PROSITE" id="PS51166">
    <property type="entry name" value="CBM20"/>
    <property type="match status" value="1"/>
</dbReference>
<comment type="caution">
    <text evidence="5">The sequence shown here is derived from an EMBL/GenBank/DDBJ whole genome shotgun (WGS) entry which is preliminary data.</text>
</comment>
<accession>A0ABQ8Y6I3</accession>
<feature type="domain" description="CBM20" evidence="3">
    <location>
        <begin position="1"/>
        <end position="110"/>
    </location>
</feature>
<evidence type="ECO:0000259" key="4">
    <source>
        <dbReference type="PROSITE" id="PS51704"/>
    </source>
</evidence>
<dbReference type="InterPro" id="IPR013784">
    <property type="entry name" value="Carb-bd-like_fold"/>
</dbReference>
<protein>
    <submittedName>
        <fullName evidence="5">Glycerophosphoryl diester phosphodiesterase</fullName>
    </submittedName>
</protein>
<feature type="region of interest" description="Disordered" evidence="2">
    <location>
        <begin position="425"/>
        <end position="519"/>
    </location>
</feature>
<dbReference type="InterPro" id="IPR017946">
    <property type="entry name" value="PLC-like_Pdiesterase_TIM-brl"/>
</dbReference>
<dbReference type="Pfam" id="PF03009">
    <property type="entry name" value="GDPD"/>
    <property type="match status" value="2"/>
</dbReference>
<dbReference type="PANTHER" id="PTHR22958">
    <property type="entry name" value="GLYCEROPHOSPHORYL DIESTER PHOSPHODIESTERASE"/>
    <property type="match status" value="1"/>
</dbReference>
<dbReference type="PANTHER" id="PTHR22958:SF1">
    <property type="entry name" value="GLYCEROPHOSPHOCHOLINE PHOSPHODIESTERASE GPCPD1"/>
    <property type="match status" value="1"/>
</dbReference>
<keyword evidence="6" id="KW-1185">Reference proteome</keyword>
<sequence>MTKILVATEFNVTTEILSQSSIVCVLGNCEQLGNWDLRKPVQLEKRIDSQNTGQLLWSVKVDLPESQEVEYKYIIKENGFVERWETFPINRKLVVSSQKNNKEVQDNLGNNTKTENEKTKFSKFGFVDKHYRSKWIDHDLLVEETLIILQMDLEGEEIIPGISLDEDVLPEAALNNTKEENRSQFKVVLSGRLQKKKNTLKEKEKEQQNKQQNEQQKEQEQEQEKEKEYQTNRNKWESYSVLDTDIYQYRCLLNNKESFDFKILYKEKELIAKTTLSNSSLKSNSGKIILPLFDTTHELVGELTFRHYKVLPFQGKRKKHNNLSNTFRTYWSPKKEQVYIGHRGSGSNKGWSRVQENSILSFQLAQNSKVFDWIEFDVQLTKDHKVVIAHDFHVTIKQESNVLKIPICKMTEKEFFSHRQDSFASLKEKNSPKNKKVNKSEILVKTGDNKNNNNKTNTINKKKENKKNNGTKNNNQKKNNKSNNTKKNYLGLDYSTNRSVQKNTPLNKKPKIKAKSSTDIASLLEKETKEQKNGEEKVQTNGQRRLVIDRFINLDHIFQQLKNDLNFNIEIKYPYTFTSEKELNYPDRNVVVDKVLDVVLKYSKGKTPKRIIFSSFDPIICLMVHWKQPKFPVFFLNHGGRELYENPLMNSLEHALHFSSKSNFKGIVCFTEPLLDDLTYVQRVHDHNLVLFTYGDQNNDKKYLQIQKNLKVDGIIGDKVAKINLKSTQK</sequence>
<dbReference type="SMART" id="SM01065">
    <property type="entry name" value="CBM_2"/>
    <property type="match status" value="1"/>
</dbReference>
<evidence type="ECO:0000256" key="2">
    <source>
        <dbReference type="SAM" id="MobiDB-lite"/>
    </source>
</evidence>
<evidence type="ECO:0000313" key="5">
    <source>
        <dbReference type="EMBL" id="KAJ6240433.1"/>
    </source>
</evidence>
<evidence type="ECO:0000259" key="3">
    <source>
        <dbReference type="PROSITE" id="PS51166"/>
    </source>
</evidence>
<dbReference type="CDD" id="cd05467">
    <property type="entry name" value="CBM20"/>
    <property type="match status" value="1"/>
</dbReference>
<proteinExistence type="predicted"/>
<dbReference type="Gene3D" id="3.20.20.190">
    <property type="entry name" value="Phosphatidylinositol (PI) phosphodiesterase"/>
    <property type="match status" value="2"/>
</dbReference>
<dbReference type="Proteomes" id="UP001150062">
    <property type="component" value="Unassembled WGS sequence"/>
</dbReference>
<dbReference type="EMBL" id="JAOAOG010000205">
    <property type="protein sequence ID" value="KAJ6240433.1"/>
    <property type="molecule type" value="Genomic_DNA"/>
</dbReference>
<reference evidence="5" key="1">
    <citation type="submission" date="2022-08" db="EMBL/GenBank/DDBJ databases">
        <title>Novel sulfate-reducing endosymbionts in the free-living metamonad Anaeramoeba.</title>
        <authorList>
            <person name="Jerlstrom-Hultqvist J."/>
            <person name="Cepicka I."/>
            <person name="Gallot-Lavallee L."/>
            <person name="Salas-Leiva D."/>
            <person name="Curtis B.A."/>
            <person name="Zahonova K."/>
            <person name="Pipaliya S."/>
            <person name="Dacks J."/>
            <person name="Roger A.J."/>
        </authorList>
    </citation>
    <scope>NUCLEOTIDE SEQUENCE</scope>
    <source>
        <strain evidence="5">Schooner1</strain>
    </source>
</reference>
<evidence type="ECO:0000313" key="6">
    <source>
        <dbReference type="Proteomes" id="UP001150062"/>
    </source>
</evidence>
<dbReference type="SUPFAM" id="SSF51695">
    <property type="entry name" value="PLC-like phosphodiesterases"/>
    <property type="match status" value="1"/>
</dbReference>
<gene>
    <name evidence="5" type="ORF">M0813_24146</name>
</gene>